<dbReference type="RefSeq" id="WP_256396085.1">
    <property type="nucleotide sequence ID" value="NZ_JANHDJ010000003.1"/>
</dbReference>
<accession>A0ABD6D9N4</accession>
<evidence type="ECO:0000313" key="2">
    <source>
        <dbReference type="EMBL" id="MFD1642686.1"/>
    </source>
</evidence>
<proteinExistence type="predicted"/>
<keyword evidence="3" id="KW-1185">Reference proteome</keyword>
<dbReference type="Proteomes" id="UP001597052">
    <property type="component" value="Unassembled WGS sequence"/>
</dbReference>
<protein>
    <submittedName>
        <fullName evidence="2">Uncharacterized protein</fullName>
    </submittedName>
</protein>
<organism evidence="2 3">
    <name type="scientific">Halohasta litorea</name>
    <dbReference type="NCBI Taxonomy" id="869891"/>
    <lineage>
        <taxon>Archaea</taxon>
        <taxon>Methanobacteriati</taxon>
        <taxon>Methanobacteriota</taxon>
        <taxon>Stenosarchaea group</taxon>
        <taxon>Halobacteria</taxon>
        <taxon>Halobacteriales</taxon>
        <taxon>Haloferacaceae</taxon>
        <taxon>Halohasta</taxon>
    </lineage>
</organism>
<comment type="caution">
    <text evidence="2">The sequence shown here is derived from an EMBL/GenBank/DDBJ whole genome shotgun (WGS) entry which is preliminary data.</text>
</comment>
<evidence type="ECO:0000256" key="1">
    <source>
        <dbReference type="SAM" id="MobiDB-lite"/>
    </source>
</evidence>
<gene>
    <name evidence="2" type="ORF">ACFSBW_12455</name>
</gene>
<name>A0ABD6D9N4_9EURY</name>
<feature type="region of interest" description="Disordered" evidence="1">
    <location>
        <begin position="149"/>
        <end position="171"/>
    </location>
</feature>
<reference evidence="2 3" key="1">
    <citation type="journal article" date="2019" name="Int. J. Syst. Evol. Microbiol.">
        <title>The Global Catalogue of Microorganisms (GCM) 10K type strain sequencing project: providing services to taxonomists for standard genome sequencing and annotation.</title>
        <authorList>
            <consortium name="The Broad Institute Genomics Platform"/>
            <consortium name="The Broad Institute Genome Sequencing Center for Infectious Disease"/>
            <person name="Wu L."/>
            <person name="Ma J."/>
        </authorList>
    </citation>
    <scope>NUCLEOTIDE SEQUENCE [LARGE SCALE GENOMIC DNA]</scope>
    <source>
        <strain evidence="2 3">CGMCC 1.10593</strain>
    </source>
</reference>
<dbReference type="AlphaFoldDB" id="A0ABD6D9N4"/>
<evidence type="ECO:0000313" key="3">
    <source>
        <dbReference type="Proteomes" id="UP001597052"/>
    </source>
</evidence>
<sequence>MDGNITDSPVDWDNVDYEGISEFIKEKGAVELLAFLDGFGYRFEEIDDALDISRGYINDRRDEALNLDLIYPTQEDRDGTIRRVWALSPLGMIIVYRMRINGVRQIHDELVSVRKNFQEKKDEFLDWSGKPENIEDFADEIIENKDVEKGSEFSVDLKVSTSKPDDNPFDR</sequence>
<dbReference type="EMBL" id="JBHUDM010000003">
    <property type="protein sequence ID" value="MFD1642686.1"/>
    <property type="molecule type" value="Genomic_DNA"/>
</dbReference>